<dbReference type="KEGG" id="asem:NNL22_16975"/>
<evidence type="ECO:0000256" key="1">
    <source>
        <dbReference type="ARBA" id="ARBA00004370"/>
    </source>
</evidence>
<dbReference type="AlphaFoldDB" id="A0A9E8KJ67"/>
<dbReference type="RefSeq" id="WP_251810118.1">
    <property type="nucleotide sequence ID" value="NZ_CP101527.1"/>
</dbReference>
<feature type="active site" description="Nucleophile" evidence="6">
    <location>
        <position position="86"/>
    </location>
</feature>
<dbReference type="Pfam" id="PF01734">
    <property type="entry name" value="Patatin"/>
    <property type="match status" value="1"/>
</dbReference>
<feature type="active site" description="Proton acceptor" evidence="6">
    <location>
        <position position="232"/>
    </location>
</feature>
<keyword evidence="7" id="KW-0732">Signal</keyword>
<organism evidence="9 10">
    <name type="scientific">Alkalimarinus sediminis</name>
    <dbReference type="NCBI Taxonomy" id="1632866"/>
    <lineage>
        <taxon>Bacteria</taxon>
        <taxon>Pseudomonadati</taxon>
        <taxon>Pseudomonadota</taxon>
        <taxon>Gammaproteobacteria</taxon>
        <taxon>Alteromonadales</taxon>
        <taxon>Alteromonadaceae</taxon>
        <taxon>Alkalimarinus</taxon>
    </lineage>
</organism>
<dbReference type="GO" id="GO:0016787">
    <property type="term" value="F:hydrolase activity"/>
    <property type="evidence" value="ECO:0007669"/>
    <property type="project" value="UniProtKB-UniRule"/>
</dbReference>
<dbReference type="CDD" id="cd07205">
    <property type="entry name" value="Pat_PNPLA6_PNPLA7_NTE1_like"/>
    <property type="match status" value="1"/>
</dbReference>
<feature type="domain" description="PNPLA" evidence="8">
    <location>
        <begin position="53"/>
        <end position="245"/>
    </location>
</feature>
<dbReference type="PANTHER" id="PTHR14226">
    <property type="entry name" value="NEUROPATHY TARGET ESTERASE/SWISS CHEESE D.MELANOGASTER"/>
    <property type="match status" value="1"/>
</dbReference>
<dbReference type="InterPro" id="IPR016035">
    <property type="entry name" value="Acyl_Trfase/lysoPLipase"/>
</dbReference>
<dbReference type="PANTHER" id="PTHR14226:SF29">
    <property type="entry name" value="NEUROPATHY TARGET ESTERASE SWS"/>
    <property type="match status" value="1"/>
</dbReference>
<dbReference type="InterPro" id="IPR010827">
    <property type="entry name" value="BamA/TamA_POTRA"/>
</dbReference>
<dbReference type="Proteomes" id="UP001164472">
    <property type="component" value="Chromosome"/>
</dbReference>
<feature type="short sequence motif" description="GXGXXG" evidence="6">
    <location>
        <begin position="57"/>
        <end position="62"/>
    </location>
</feature>
<reference evidence="9" key="1">
    <citation type="submission" date="2022-07" db="EMBL/GenBank/DDBJ databases">
        <title>Alkalimarinus sp. nov., isolated from gut of a Alitta virens.</title>
        <authorList>
            <person name="Yang A.I."/>
            <person name="Shin N.-R."/>
        </authorList>
    </citation>
    <scope>NUCLEOTIDE SEQUENCE</scope>
    <source>
        <strain evidence="9">FA028</strain>
    </source>
</reference>
<dbReference type="Pfam" id="PF01103">
    <property type="entry name" value="Omp85"/>
    <property type="match status" value="1"/>
</dbReference>
<evidence type="ECO:0000256" key="4">
    <source>
        <dbReference type="ARBA" id="ARBA00023098"/>
    </source>
</evidence>
<accession>A0A9E8KJ67</accession>
<feature type="signal peptide" evidence="7">
    <location>
        <begin position="1"/>
        <end position="25"/>
    </location>
</feature>
<protein>
    <submittedName>
        <fullName evidence="9">Patatin-like phospholipase family protein</fullName>
    </submittedName>
</protein>
<feature type="short sequence motif" description="DGA/G" evidence="6">
    <location>
        <begin position="232"/>
        <end position="234"/>
    </location>
</feature>
<feature type="chain" id="PRO_5039636682" evidence="7">
    <location>
        <begin position="26"/>
        <end position="753"/>
    </location>
</feature>
<gene>
    <name evidence="9" type="ORF">NNL22_16975</name>
</gene>
<comment type="subcellular location">
    <subcellularLocation>
        <location evidence="1">Membrane</location>
    </subcellularLocation>
</comment>
<evidence type="ECO:0000256" key="6">
    <source>
        <dbReference type="PROSITE-ProRule" id="PRU01161"/>
    </source>
</evidence>
<keyword evidence="5" id="KW-0472">Membrane</keyword>
<evidence type="ECO:0000313" key="10">
    <source>
        <dbReference type="Proteomes" id="UP001164472"/>
    </source>
</evidence>
<dbReference type="SUPFAM" id="SSF52151">
    <property type="entry name" value="FabD/lysophospholipase-like"/>
    <property type="match status" value="1"/>
</dbReference>
<keyword evidence="2 6" id="KW-0378">Hydrolase</keyword>
<dbReference type="Gene3D" id="3.40.1090.10">
    <property type="entry name" value="Cytosolic phospholipase A2 catalytic domain"/>
    <property type="match status" value="2"/>
</dbReference>
<dbReference type="PROSITE" id="PS51635">
    <property type="entry name" value="PNPLA"/>
    <property type="match status" value="1"/>
</dbReference>
<dbReference type="Gene3D" id="2.40.160.50">
    <property type="entry name" value="membrane protein fhac: a member of the omp85/tpsb transporter family"/>
    <property type="match status" value="1"/>
</dbReference>
<evidence type="ECO:0000256" key="3">
    <source>
        <dbReference type="ARBA" id="ARBA00022963"/>
    </source>
</evidence>
<evidence type="ECO:0000256" key="2">
    <source>
        <dbReference type="ARBA" id="ARBA00022801"/>
    </source>
</evidence>
<evidence type="ECO:0000256" key="5">
    <source>
        <dbReference type="ARBA" id="ARBA00023136"/>
    </source>
</evidence>
<sequence length="753" mass="82876">MVGLFLRVALVVAALSSFVTVSAFAEPSDDVEYITASVSSSSDNARVRPVIGLVLSGGGAKGIAHVGVLKVLEEMQIPIDVIVGTSAGASVAGVYAMGMPLDEIEDRFHQMDWDKGWTDEPPRQDKAFRRKRDDYDFATDLTIGLGADGVKFRKGLIQGQQLLTILSDLTLSATHIEDYDQFPIRYRAIASDIETGETVAIDKGNLALAMRASMSIPGAFPPVEYEGHLLVDGGISNNLPIDVARELGAELIIAVDISSPLLEGDKVNSLVGVVEQLTTLLTSRNVEAQKATLTETDILLTPNLEGAGAGDFDRSDELVEMGATAARRSAVRLKSLAVDNETWLAYQQKRGRNLRLAQPVDRIEIVNQSDVADEFISSRIKQSEGQMLDVKELERDLDEIYGLGYFERVTYDIVNQDGENTLKVEAIEKSWGPDYLRFGLQFEDNFQDDTQFNLTFHYDQTAINDLGAEWQSAVRIGSEPFIRTEFFQPITYESTYFLSLRGEFKELDLNIYENGSKSSEWSVANANADFGLGREFGTSSELRVFYQLGKVDAELEIGKEPIDQLDEDLGSVVTRYTYDSLDNLFLPHHGVILQAEYIASREDLGATRDYDRASVMLGSAYTFKRYTIAGSASASSVTKNSAGISDFATLGGLFNLSAYGRNEFAGPDSTYFNAMVYREYGGPFIPYMLGFSYEAGNVWDDITETSWDALLHSYTIFVGSDTPLGPVTLAASYGDSENQAIYIAIGHDLYSMY</sequence>
<feature type="short sequence motif" description="GXSXG" evidence="6">
    <location>
        <begin position="84"/>
        <end position="88"/>
    </location>
</feature>
<dbReference type="Gene3D" id="3.10.20.310">
    <property type="entry name" value="membrane protein fhac"/>
    <property type="match status" value="1"/>
</dbReference>
<dbReference type="InterPro" id="IPR000184">
    <property type="entry name" value="Bac_surfAg_D15"/>
</dbReference>
<evidence type="ECO:0000313" key="9">
    <source>
        <dbReference type="EMBL" id="UZW74691.1"/>
    </source>
</evidence>
<dbReference type="GO" id="GO:0016042">
    <property type="term" value="P:lipid catabolic process"/>
    <property type="evidence" value="ECO:0007669"/>
    <property type="project" value="UniProtKB-UniRule"/>
</dbReference>
<dbReference type="InterPro" id="IPR050301">
    <property type="entry name" value="NTE"/>
</dbReference>
<dbReference type="GO" id="GO:0019867">
    <property type="term" value="C:outer membrane"/>
    <property type="evidence" value="ECO:0007669"/>
    <property type="project" value="InterPro"/>
</dbReference>
<evidence type="ECO:0000256" key="7">
    <source>
        <dbReference type="SAM" id="SignalP"/>
    </source>
</evidence>
<name>A0A9E8KJ67_9ALTE</name>
<dbReference type="EMBL" id="CP101527">
    <property type="protein sequence ID" value="UZW74691.1"/>
    <property type="molecule type" value="Genomic_DNA"/>
</dbReference>
<keyword evidence="10" id="KW-1185">Reference proteome</keyword>
<keyword evidence="4 6" id="KW-0443">Lipid metabolism</keyword>
<proteinExistence type="predicted"/>
<evidence type="ECO:0000259" key="8">
    <source>
        <dbReference type="PROSITE" id="PS51635"/>
    </source>
</evidence>
<dbReference type="Pfam" id="PF07244">
    <property type="entry name" value="POTRA"/>
    <property type="match status" value="1"/>
</dbReference>
<keyword evidence="3 6" id="KW-0442">Lipid degradation</keyword>
<dbReference type="InterPro" id="IPR002641">
    <property type="entry name" value="PNPLA_dom"/>
</dbReference>